<organism evidence="2 3">
    <name type="scientific">Candidatus Fimihabitans intestinipullorum</name>
    <dbReference type="NCBI Taxonomy" id="2840820"/>
    <lineage>
        <taxon>Bacteria</taxon>
        <taxon>Bacillati</taxon>
        <taxon>Mycoplasmatota</taxon>
        <taxon>Mycoplasmatota incertae sedis</taxon>
        <taxon>Candidatus Fimihabitans</taxon>
    </lineage>
</organism>
<proteinExistence type="predicted"/>
<dbReference type="InterPro" id="IPR027417">
    <property type="entry name" value="P-loop_NTPase"/>
</dbReference>
<dbReference type="Proteomes" id="UP000824087">
    <property type="component" value="Unassembled WGS sequence"/>
</dbReference>
<name>A0A9D1L2B8_9BACT</name>
<dbReference type="GO" id="GO:0005524">
    <property type="term" value="F:ATP binding"/>
    <property type="evidence" value="ECO:0007669"/>
    <property type="project" value="InterPro"/>
</dbReference>
<sequence>MNRIRGIEHMKMVKVNYRGIETKEFLEDTSLLEISDSFKKYYNYPILVAKVDNDITGLAEPVTKKSDIDFYDRSSVIGNTIYARSAQFILIVAVKQVLGEGAEVIIEHSIDKGVYCEIKNCDIDKPVLRKIESKMHEIVAEDLKFTKVSVSRIDAIKYFRKKKRMDKVNVLKYISNTYVNLYRLDDVYDYFYGELAYSTKAIDDFKLTYIKDNGFVLSCPDIYNPECTLDYKHHKMLFDTFLDYTKWGRILKISNAADLNEVVSTGKYGDLIRISEAYYNGQLSEIADRVYDNKKNIKIILIAGPSSSGKTTTSKKLEIYLKSKGLRTHQISIDDYFINRDKTPLDEHGERDLESLRAVDIDLLNRHLIKLFDGEKVLLPEYNFMTGEREYRKKWLQMDEDDIIIIEGLHALNEDLTISIPRRNKFKIYISPLTQLNIDNHNHIHTSDTRKLRRIIRDNKFRNYNAADTLKMWEKISYGEERYIFPFQDDADMIINSALVYELGVLKTYAEPLLFSVSENDPVYPEALRLINFLRNFLPIPSEEVPDDSVLREFIGNSCFYE</sequence>
<dbReference type="Gene3D" id="3.30.980.10">
    <property type="entry name" value="Threonyl-trna Synthetase, Chain A, domain 2"/>
    <property type="match status" value="1"/>
</dbReference>
<evidence type="ECO:0000313" key="3">
    <source>
        <dbReference type="Proteomes" id="UP000824087"/>
    </source>
</evidence>
<keyword evidence="2" id="KW-0808">Transferase</keyword>
<keyword evidence="2" id="KW-0418">Kinase</keyword>
<reference evidence="2" key="1">
    <citation type="submission" date="2020-10" db="EMBL/GenBank/DDBJ databases">
        <authorList>
            <person name="Gilroy R."/>
        </authorList>
    </citation>
    <scope>NUCLEOTIDE SEQUENCE</scope>
    <source>
        <strain evidence="2">CHK197-8231</strain>
    </source>
</reference>
<dbReference type="Gene3D" id="3.40.50.300">
    <property type="entry name" value="P-loop containing nucleotide triphosphate hydrolases"/>
    <property type="match status" value="1"/>
</dbReference>
<protein>
    <submittedName>
        <fullName evidence="2">Nucleoside kinase</fullName>
    </submittedName>
</protein>
<feature type="domain" description="Phosphoribulokinase/uridine kinase" evidence="1">
    <location>
        <begin position="299"/>
        <end position="497"/>
    </location>
</feature>
<evidence type="ECO:0000313" key="2">
    <source>
        <dbReference type="EMBL" id="HIU22374.1"/>
    </source>
</evidence>
<comment type="caution">
    <text evidence="2">The sequence shown here is derived from an EMBL/GenBank/DDBJ whole genome shotgun (WGS) entry which is preliminary data.</text>
</comment>
<gene>
    <name evidence="2" type="ORF">IAD49_02200</name>
</gene>
<dbReference type="EMBL" id="DVML01000012">
    <property type="protein sequence ID" value="HIU22374.1"/>
    <property type="molecule type" value="Genomic_DNA"/>
</dbReference>
<evidence type="ECO:0000259" key="1">
    <source>
        <dbReference type="Pfam" id="PF00485"/>
    </source>
</evidence>
<dbReference type="GO" id="GO:0016301">
    <property type="term" value="F:kinase activity"/>
    <property type="evidence" value="ECO:0007669"/>
    <property type="project" value="UniProtKB-KW"/>
</dbReference>
<dbReference type="InterPro" id="IPR018163">
    <property type="entry name" value="Thr/Ala-tRNA-synth_IIc_edit"/>
</dbReference>
<reference evidence="2" key="2">
    <citation type="journal article" date="2021" name="PeerJ">
        <title>Extensive microbial diversity within the chicken gut microbiome revealed by metagenomics and culture.</title>
        <authorList>
            <person name="Gilroy R."/>
            <person name="Ravi A."/>
            <person name="Getino M."/>
            <person name="Pursley I."/>
            <person name="Horton D.L."/>
            <person name="Alikhan N.F."/>
            <person name="Baker D."/>
            <person name="Gharbi K."/>
            <person name="Hall N."/>
            <person name="Watson M."/>
            <person name="Adriaenssens E.M."/>
            <person name="Foster-Nyarko E."/>
            <person name="Jarju S."/>
            <person name="Secka A."/>
            <person name="Antonio M."/>
            <person name="Oren A."/>
            <person name="Chaudhuri R.R."/>
            <person name="La Ragione R."/>
            <person name="Hildebrand F."/>
            <person name="Pallen M.J."/>
        </authorList>
    </citation>
    <scope>NUCLEOTIDE SEQUENCE</scope>
    <source>
        <strain evidence="2">CHK197-8231</strain>
    </source>
</reference>
<dbReference type="CDD" id="cd02028">
    <property type="entry name" value="UMPK_like"/>
    <property type="match status" value="1"/>
</dbReference>
<dbReference type="PANTHER" id="PTHR10285">
    <property type="entry name" value="URIDINE KINASE"/>
    <property type="match status" value="1"/>
</dbReference>
<dbReference type="AlphaFoldDB" id="A0A9D1L2B8"/>
<dbReference type="SUPFAM" id="SSF52540">
    <property type="entry name" value="P-loop containing nucleoside triphosphate hydrolases"/>
    <property type="match status" value="1"/>
</dbReference>
<accession>A0A9D1L2B8</accession>
<dbReference type="SUPFAM" id="SSF55186">
    <property type="entry name" value="ThrRS/AlaRS common domain"/>
    <property type="match status" value="1"/>
</dbReference>
<dbReference type="Pfam" id="PF00485">
    <property type="entry name" value="PRK"/>
    <property type="match status" value="1"/>
</dbReference>
<dbReference type="InterPro" id="IPR006083">
    <property type="entry name" value="PRK/URK"/>
</dbReference>